<dbReference type="AlphaFoldDB" id="A0A239HAM1"/>
<organism evidence="3 4">
    <name type="scientific">Edaphosphingomonas laterariae</name>
    <dbReference type="NCBI Taxonomy" id="861865"/>
    <lineage>
        <taxon>Bacteria</taxon>
        <taxon>Pseudomonadati</taxon>
        <taxon>Pseudomonadota</taxon>
        <taxon>Alphaproteobacteria</taxon>
        <taxon>Sphingomonadales</taxon>
        <taxon>Rhizorhabdaceae</taxon>
        <taxon>Edaphosphingomonas</taxon>
    </lineage>
</organism>
<sequence length="213" mass="22553">MFKSPLMAAALAAAAIGTAPAAHATIIDFDNFTGSYSTGAYEEDGYRLSVAICSNICFKAVDAANSIDADGTSVVRSGGATSISVERSDGAAFRFGSMDFGKTLVDTTPPYTHSSTYEFTFSLTDGTQQKEYFTFLHNGSSPIATHTASFASLADKDITKFTFRNQSSAGQFDNIVLNDVAAVPEPATWAMMIGGFGMVGGALRRRRPNRAFA</sequence>
<dbReference type="RefSeq" id="WP_245842925.1">
    <property type="nucleotide sequence ID" value="NZ_FZOS01000016.1"/>
</dbReference>
<evidence type="ECO:0000313" key="4">
    <source>
        <dbReference type="Proteomes" id="UP000198281"/>
    </source>
</evidence>
<dbReference type="NCBIfam" id="TIGR02595">
    <property type="entry name" value="PEP_CTERM"/>
    <property type="match status" value="1"/>
</dbReference>
<name>A0A239HAM1_9SPHN</name>
<proteinExistence type="predicted"/>
<evidence type="ECO:0000313" key="3">
    <source>
        <dbReference type="EMBL" id="SNS78417.1"/>
    </source>
</evidence>
<feature type="signal peptide" evidence="1">
    <location>
        <begin position="1"/>
        <end position="24"/>
    </location>
</feature>
<dbReference type="InterPro" id="IPR013424">
    <property type="entry name" value="Ice-binding_C"/>
</dbReference>
<feature type="chain" id="PRO_5012014691" evidence="1">
    <location>
        <begin position="25"/>
        <end position="213"/>
    </location>
</feature>
<protein>
    <submittedName>
        <fullName evidence="3">PEP-CTERM protein-sorting domain-containing protein</fullName>
    </submittedName>
</protein>
<dbReference type="NCBIfam" id="NF035944">
    <property type="entry name" value="PEPxxWA-CTERM"/>
    <property type="match status" value="1"/>
</dbReference>
<evidence type="ECO:0000259" key="2">
    <source>
        <dbReference type="Pfam" id="PF07589"/>
    </source>
</evidence>
<reference evidence="4" key="1">
    <citation type="submission" date="2017-06" db="EMBL/GenBank/DDBJ databases">
        <authorList>
            <person name="Varghese N."/>
            <person name="Submissions S."/>
        </authorList>
    </citation>
    <scope>NUCLEOTIDE SEQUENCE [LARGE SCALE GENOMIC DNA]</scope>
    <source>
        <strain evidence="4">LNB2</strain>
    </source>
</reference>
<accession>A0A239HAM1</accession>
<feature type="domain" description="Ice-binding protein C-terminal" evidence="2">
    <location>
        <begin position="182"/>
        <end position="206"/>
    </location>
</feature>
<gene>
    <name evidence="3" type="ORF">SAMN06295912_11618</name>
</gene>
<keyword evidence="4" id="KW-1185">Reference proteome</keyword>
<dbReference type="EMBL" id="FZOS01000016">
    <property type="protein sequence ID" value="SNS78417.1"/>
    <property type="molecule type" value="Genomic_DNA"/>
</dbReference>
<dbReference type="Proteomes" id="UP000198281">
    <property type="component" value="Unassembled WGS sequence"/>
</dbReference>
<dbReference type="Pfam" id="PF07589">
    <property type="entry name" value="PEP-CTERM"/>
    <property type="match status" value="1"/>
</dbReference>
<keyword evidence="1" id="KW-0732">Signal</keyword>
<evidence type="ECO:0000256" key="1">
    <source>
        <dbReference type="SAM" id="SignalP"/>
    </source>
</evidence>